<dbReference type="EMBL" id="CAWUFR010000043">
    <property type="protein sequence ID" value="CAK6960020.1"/>
    <property type="molecule type" value="Genomic_DNA"/>
</dbReference>
<comment type="caution">
    <text evidence="2">The sequence shown here is derived from an EMBL/GenBank/DDBJ whole genome shotgun (WGS) entry which is preliminary data.</text>
</comment>
<dbReference type="Proteomes" id="UP001314229">
    <property type="component" value="Unassembled WGS sequence"/>
</dbReference>
<evidence type="ECO:0000313" key="3">
    <source>
        <dbReference type="Proteomes" id="UP001314229"/>
    </source>
</evidence>
<keyword evidence="3" id="KW-1185">Reference proteome</keyword>
<evidence type="ECO:0000256" key="1">
    <source>
        <dbReference type="SAM" id="MobiDB-lite"/>
    </source>
</evidence>
<feature type="region of interest" description="Disordered" evidence="1">
    <location>
        <begin position="99"/>
        <end position="118"/>
    </location>
</feature>
<feature type="compositionally biased region" description="Basic and acidic residues" evidence="1">
    <location>
        <begin position="102"/>
        <end position="118"/>
    </location>
</feature>
<reference evidence="2 3" key="1">
    <citation type="submission" date="2024-01" db="EMBL/GenBank/DDBJ databases">
        <authorList>
            <person name="Alioto T."/>
            <person name="Alioto T."/>
            <person name="Gomez Garrido J."/>
        </authorList>
    </citation>
    <scope>NUCLEOTIDE SEQUENCE [LARGE SCALE GENOMIC DNA]</scope>
</reference>
<accession>A0AAV1NLD6</accession>
<proteinExistence type="predicted"/>
<name>A0AAV1NLD6_SCOSC</name>
<evidence type="ECO:0000313" key="2">
    <source>
        <dbReference type="EMBL" id="CAK6960020.1"/>
    </source>
</evidence>
<organism evidence="2 3">
    <name type="scientific">Scomber scombrus</name>
    <name type="common">Atlantic mackerel</name>
    <name type="synonym">Scomber vernalis</name>
    <dbReference type="NCBI Taxonomy" id="13677"/>
    <lineage>
        <taxon>Eukaryota</taxon>
        <taxon>Metazoa</taxon>
        <taxon>Chordata</taxon>
        <taxon>Craniata</taxon>
        <taxon>Vertebrata</taxon>
        <taxon>Euteleostomi</taxon>
        <taxon>Actinopterygii</taxon>
        <taxon>Neopterygii</taxon>
        <taxon>Teleostei</taxon>
        <taxon>Neoteleostei</taxon>
        <taxon>Acanthomorphata</taxon>
        <taxon>Pelagiaria</taxon>
        <taxon>Scombriformes</taxon>
        <taxon>Scombridae</taxon>
        <taxon>Scomber</taxon>
    </lineage>
</organism>
<dbReference type="AlphaFoldDB" id="A0AAV1NLD6"/>
<protein>
    <submittedName>
        <fullName evidence="2">Uncharacterized protein</fullName>
    </submittedName>
</protein>
<sequence length="118" mass="12973">MCYLQVSEPLSAPSHLLPHSSLLFPRKSNSSPQRAVTQRKLFHTSHGCPWSNAAVTQESPDRLSFCPQRHSTSITGRLTTPQLCHNLGFSVWCLPASADGQGEAKEKGDEGTEEEKVQ</sequence>
<gene>
    <name evidence="2" type="ORF">FSCOSCO3_A019539</name>
</gene>